<keyword evidence="3" id="KW-0456">Lyase</keyword>
<feature type="signal peptide" evidence="1">
    <location>
        <begin position="1"/>
        <end position="22"/>
    </location>
</feature>
<dbReference type="GO" id="GO:0016829">
    <property type="term" value="F:lyase activity"/>
    <property type="evidence" value="ECO:0007669"/>
    <property type="project" value="UniProtKB-KW"/>
</dbReference>
<feature type="domain" description="Alginate lyase 2" evidence="2">
    <location>
        <begin position="30"/>
        <end position="240"/>
    </location>
</feature>
<evidence type="ECO:0000313" key="4">
    <source>
        <dbReference type="Proteomes" id="UP000634206"/>
    </source>
</evidence>
<evidence type="ECO:0000256" key="1">
    <source>
        <dbReference type="SAM" id="SignalP"/>
    </source>
</evidence>
<comment type="caution">
    <text evidence="3">The sequence shown here is derived from an EMBL/GenBank/DDBJ whole genome shotgun (WGS) entry which is preliminary data.</text>
</comment>
<keyword evidence="1" id="KW-0732">Signal</keyword>
<feature type="chain" id="PRO_5042293107" evidence="1">
    <location>
        <begin position="23"/>
        <end position="248"/>
    </location>
</feature>
<dbReference type="InterPro" id="IPR014895">
    <property type="entry name" value="Alginate_lyase_2"/>
</dbReference>
<dbReference type="RefSeq" id="WP_309489777.1">
    <property type="nucleotide sequence ID" value="NZ_JAENIG010000005.1"/>
</dbReference>
<dbReference type="Pfam" id="PF08787">
    <property type="entry name" value="Alginate_lyase2"/>
    <property type="match status" value="1"/>
</dbReference>
<dbReference type="Gene3D" id="2.60.120.200">
    <property type="match status" value="1"/>
</dbReference>
<reference evidence="3" key="1">
    <citation type="submission" date="2021-01" db="EMBL/GenBank/DDBJ databases">
        <title>Modified the classification status of verrucomicrobia.</title>
        <authorList>
            <person name="Feng X."/>
        </authorList>
    </citation>
    <scope>NUCLEOTIDE SEQUENCE</scope>
    <source>
        <strain evidence="3">5K15</strain>
    </source>
</reference>
<dbReference type="AlphaFoldDB" id="A0AAE2SBH8"/>
<accession>A0AAE2SBH8</accession>
<keyword evidence="4" id="KW-1185">Reference proteome</keyword>
<organism evidence="3 4">
    <name type="scientific">Oceaniferula flava</name>
    <dbReference type="NCBI Taxonomy" id="2800421"/>
    <lineage>
        <taxon>Bacteria</taxon>
        <taxon>Pseudomonadati</taxon>
        <taxon>Verrucomicrobiota</taxon>
        <taxon>Verrucomicrobiia</taxon>
        <taxon>Verrucomicrobiales</taxon>
        <taxon>Verrucomicrobiaceae</taxon>
        <taxon>Oceaniferula</taxon>
    </lineage>
</organism>
<gene>
    <name evidence="3" type="ORF">JIN83_09365</name>
</gene>
<protein>
    <submittedName>
        <fullName evidence="3">Polysaccharide lyase family 7 protein</fullName>
    </submittedName>
</protein>
<dbReference type="Proteomes" id="UP000634206">
    <property type="component" value="Unassembled WGS sequence"/>
</dbReference>
<evidence type="ECO:0000259" key="2">
    <source>
        <dbReference type="Pfam" id="PF08787"/>
    </source>
</evidence>
<proteinExistence type="predicted"/>
<name>A0AAE2SBH8_9BACT</name>
<evidence type="ECO:0000313" key="3">
    <source>
        <dbReference type="EMBL" id="MBK1855166.1"/>
    </source>
</evidence>
<dbReference type="EMBL" id="JAENIG010000005">
    <property type="protein sequence ID" value="MBK1855166.1"/>
    <property type="molecule type" value="Genomic_DNA"/>
</dbReference>
<sequence length="248" mass="27786">MKRTIVKVLPWMMAVFPLSACAAAPPGQLLDLSSWKLTLPVDVAKPLGSPDEIKSPELKNFAHQRYFFVENGAVIFRAPCGGATTKNSKYPRCELREMSADGTSRAAWDTRASLVRSMTLQASITKTPKVKRHVVCAQIHDADDDLMMVRLEGDKLFIERNKIGDVLLQDGYRLGDSFSVKIEAGKGRVKVWYNGELKMDWEVAKRGCYFKAGCYTQSNPEKGDRADDYGEVIISKLKLETQKNHPNE</sequence>
<dbReference type="InterPro" id="IPR013320">
    <property type="entry name" value="ConA-like_dom_sf"/>
</dbReference>
<dbReference type="SUPFAM" id="SSF49899">
    <property type="entry name" value="Concanavalin A-like lectins/glucanases"/>
    <property type="match status" value="1"/>
</dbReference>